<accession>X8IZE7</accession>
<sequence length="344" mass="38416">MVNWSDPATMMAQAAVFAQILWVLLGIIGWEFITTLDFEYRTIKKWREFKWPMAFYFMCRYSIFIALIVLNVINNTKTEINCQAMYTLAQFLGNVSIGTASNLLMFRAIAIWSRNTWVVVPLVLVALGHWSILLHGIIAVRATWNATVGVCVVTGTSNIFLRLLYNYTMAFDLLVLILSVAGLTRGGNGRESGLWSLLFKDGIAYFTVAFVGNLIAAIFAILHLNAAMDIMFTVPAAVFSAIVAMRCVRRLSDWAGKDVYVHSSERTAGSSRQRASPGKKVNATGPGVAINMETYSNTADVQFYRSDSTTVDLEQATEFHSVDEIADEDHDKKYPQQTSFMPLH</sequence>
<evidence type="ECO:0000313" key="3">
    <source>
        <dbReference type="Proteomes" id="UP000030108"/>
    </source>
</evidence>
<feature type="transmembrane region" description="Helical" evidence="1">
    <location>
        <begin position="54"/>
        <end position="73"/>
    </location>
</feature>
<keyword evidence="1" id="KW-0472">Membrane</keyword>
<keyword evidence="1 2" id="KW-0812">Transmembrane</keyword>
<dbReference type="Proteomes" id="UP000030108">
    <property type="component" value="Unassembled WGS sequence"/>
</dbReference>
<evidence type="ECO:0000313" key="2">
    <source>
        <dbReference type="EMBL" id="EUC54579.1"/>
    </source>
</evidence>
<comment type="caution">
    <text evidence="2">The sequence shown here is derived from an EMBL/GenBank/DDBJ whole genome shotgun (WGS) entry which is preliminary data.</text>
</comment>
<dbReference type="AlphaFoldDB" id="X8IZE7"/>
<protein>
    <submittedName>
        <fullName evidence="2">Transmembrane protein, putative</fullName>
    </submittedName>
</protein>
<keyword evidence="1" id="KW-1133">Transmembrane helix</keyword>
<reference evidence="3" key="1">
    <citation type="journal article" date="2014" name="Genome Announc.">
        <title>Draft genome sequence of the plant-pathogenic soil fungus Rhizoctonia solani anastomosis group 3 strain Rhs1AP.</title>
        <authorList>
            <person name="Cubeta M.A."/>
            <person name="Thomas E."/>
            <person name="Dean R.A."/>
            <person name="Jabaji S."/>
            <person name="Neate S.M."/>
            <person name="Tavantzis S."/>
            <person name="Toda T."/>
            <person name="Vilgalys R."/>
            <person name="Bharathan N."/>
            <person name="Fedorova-Abrams N."/>
            <person name="Pakala S.B."/>
            <person name="Pakala S.M."/>
            <person name="Zafar N."/>
            <person name="Joardar V."/>
            <person name="Losada L."/>
            <person name="Nierman W.C."/>
        </authorList>
    </citation>
    <scope>NUCLEOTIDE SEQUENCE [LARGE SCALE GENOMIC DNA]</scope>
    <source>
        <strain evidence="3">AG-3</strain>
    </source>
</reference>
<dbReference type="EMBL" id="JATN01000322">
    <property type="protein sequence ID" value="EUC54579.1"/>
    <property type="molecule type" value="Genomic_DNA"/>
</dbReference>
<organism evidence="2 3">
    <name type="scientific">Rhizoctonia solani AG-3 Rhs1AP</name>
    <dbReference type="NCBI Taxonomy" id="1086054"/>
    <lineage>
        <taxon>Eukaryota</taxon>
        <taxon>Fungi</taxon>
        <taxon>Dikarya</taxon>
        <taxon>Basidiomycota</taxon>
        <taxon>Agaricomycotina</taxon>
        <taxon>Agaricomycetes</taxon>
        <taxon>Cantharellales</taxon>
        <taxon>Ceratobasidiaceae</taxon>
        <taxon>Rhizoctonia</taxon>
    </lineage>
</organism>
<dbReference type="OrthoDB" id="3197626at2759"/>
<proteinExistence type="predicted"/>
<feature type="transmembrane region" description="Helical" evidence="1">
    <location>
        <begin position="230"/>
        <end position="248"/>
    </location>
</feature>
<feature type="transmembrane region" description="Helical" evidence="1">
    <location>
        <begin position="164"/>
        <end position="183"/>
    </location>
</feature>
<evidence type="ECO:0000256" key="1">
    <source>
        <dbReference type="SAM" id="Phobius"/>
    </source>
</evidence>
<gene>
    <name evidence="2" type="ORF">RSOL_057760</name>
</gene>
<feature type="transmembrane region" description="Helical" evidence="1">
    <location>
        <begin position="118"/>
        <end position="144"/>
    </location>
</feature>
<name>X8IZE7_9AGAM</name>
<feature type="transmembrane region" description="Helical" evidence="1">
    <location>
        <begin position="12"/>
        <end position="33"/>
    </location>
</feature>
<feature type="transmembrane region" description="Helical" evidence="1">
    <location>
        <begin position="85"/>
        <end position="106"/>
    </location>
</feature>
<feature type="transmembrane region" description="Helical" evidence="1">
    <location>
        <begin position="203"/>
        <end position="224"/>
    </location>
</feature>